<accession>A0A2H0DWJ7</accession>
<dbReference type="Proteomes" id="UP000231276">
    <property type="component" value="Unassembled WGS sequence"/>
</dbReference>
<proteinExistence type="predicted"/>
<name>A0A2H0DWJ7_9BACT</name>
<protein>
    <submittedName>
        <fullName evidence="1">Uncharacterized protein</fullName>
    </submittedName>
</protein>
<dbReference type="EMBL" id="PCTS01000020">
    <property type="protein sequence ID" value="PIP86554.1"/>
    <property type="molecule type" value="Genomic_DNA"/>
</dbReference>
<evidence type="ECO:0000313" key="1">
    <source>
        <dbReference type="EMBL" id="PIP86554.1"/>
    </source>
</evidence>
<evidence type="ECO:0000313" key="2">
    <source>
        <dbReference type="Proteomes" id="UP000231276"/>
    </source>
</evidence>
<reference evidence="1 2" key="1">
    <citation type="submission" date="2017-09" db="EMBL/GenBank/DDBJ databases">
        <title>Depth-based differentiation of microbial function through sediment-hosted aquifers and enrichment of novel symbionts in the deep terrestrial subsurface.</title>
        <authorList>
            <person name="Probst A.J."/>
            <person name="Ladd B."/>
            <person name="Jarett J.K."/>
            <person name="Geller-Mcgrath D.E."/>
            <person name="Sieber C.M."/>
            <person name="Emerson J.B."/>
            <person name="Anantharaman K."/>
            <person name="Thomas B.C."/>
            <person name="Malmstrom R."/>
            <person name="Stieglmeier M."/>
            <person name="Klingl A."/>
            <person name="Woyke T."/>
            <person name="Ryan C.M."/>
            <person name="Banfield J.F."/>
        </authorList>
    </citation>
    <scope>NUCLEOTIDE SEQUENCE [LARGE SCALE GENOMIC DNA]</scope>
    <source>
        <strain evidence="1">CG22_combo_CG10-13_8_21_14_all_43_18</strain>
    </source>
</reference>
<organism evidence="1 2">
    <name type="scientific">Candidatus Campbellbacteria bacterium CG22_combo_CG10-13_8_21_14_all_43_18</name>
    <dbReference type="NCBI Taxonomy" id="1974530"/>
    <lineage>
        <taxon>Bacteria</taxon>
        <taxon>Candidatus Campbelliibacteriota</taxon>
    </lineage>
</organism>
<sequence>MKVFIRLKGKSQYGWAKKGLSAKDIFWWQVTDKEFPGRKLTEEKAAVLETFVGCWLRADAIICRLVEFYPETRTAWLLISEGPHVSKEGRRISTEGLHVSTIDSYYSLYVPYRKSG</sequence>
<dbReference type="AlphaFoldDB" id="A0A2H0DWJ7"/>
<gene>
    <name evidence="1" type="ORF">COW82_01445</name>
</gene>
<comment type="caution">
    <text evidence="1">The sequence shown here is derived from an EMBL/GenBank/DDBJ whole genome shotgun (WGS) entry which is preliminary data.</text>
</comment>